<dbReference type="EnsemblMetazoa" id="CJA32645.1">
    <property type="protein sequence ID" value="CJA32645.1"/>
    <property type="gene ID" value="WBGene00208492"/>
</dbReference>
<name>A0A8R1EDI4_CAEJA</name>
<reference evidence="3" key="1">
    <citation type="submission" date="2010-08" db="EMBL/GenBank/DDBJ databases">
        <authorList>
            <consortium name="Caenorhabditis japonica Sequencing Consortium"/>
            <person name="Wilson R.K."/>
        </authorList>
    </citation>
    <scope>NUCLEOTIDE SEQUENCE [LARGE SCALE GENOMIC DNA]</scope>
    <source>
        <strain evidence="3">DF5081</strain>
    </source>
</reference>
<sequence length="148" mass="17089">MLKYASHLRAPAFALPIRPSAYMSALAIFSLPSASPLRHTHHQHRHLFTRQISHRHHTRLLRPRFRSSLNNSVLTHSHSNPPTLLQSHRLTPSKRVRTAKKRQRTKLIANVSSRRQGAPPPPRQPRPVFVQQQQRRVPFVARTVQTAQ</sequence>
<dbReference type="Proteomes" id="UP000005237">
    <property type="component" value="Unassembled WGS sequence"/>
</dbReference>
<evidence type="ECO:0000313" key="3">
    <source>
        <dbReference type="Proteomes" id="UP000005237"/>
    </source>
</evidence>
<proteinExistence type="predicted"/>
<dbReference type="AlphaFoldDB" id="A0A8R1EDI4"/>
<feature type="compositionally biased region" description="Low complexity" evidence="1">
    <location>
        <begin position="126"/>
        <end position="135"/>
    </location>
</feature>
<evidence type="ECO:0000256" key="1">
    <source>
        <dbReference type="SAM" id="MobiDB-lite"/>
    </source>
</evidence>
<reference evidence="2" key="2">
    <citation type="submission" date="2022-06" db="UniProtKB">
        <authorList>
            <consortium name="EnsemblMetazoa"/>
        </authorList>
    </citation>
    <scope>IDENTIFICATION</scope>
    <source>
        <strain evidence="2">DF5081</strain>
    </source>
</reference>
<accession>A0A8R1EDI4</accession>
<protein>
    <submittedName>
        <fullName evidence="2">Uncharacterized protein</fullName>
    </submittedName>
</protein>
<feature type="compositionally biased region" description="Polar residues" evidence="1">
    <location>
        <begin position="72"/>
        <end position="90"/>
    </location>
</feature>
<keyword evidence="3" id="KW-1185">Reference proteome</keyword>
<organism evidence="2 3">
    <name type="scientific">Caenorhabditis japonica</name>
    <dbReference type="NCBI Taxonomy" id="281687"/>
    <lineage>
        <taxon>Eukaryota</taxon>
        <taxon>Metazoa</taxon>
        <taxon>Ecdysozoa</taxon>
        <taxon>Nematoda</taxon>
        <taxon>Chromadorea</taxon>
        <taxon>Rhabditida</taxon>
        <taxon>Rhabditina</taxon>
        <taxon>Rhabditomorpha</taxon>
        <taxon>Rhabditoidea</taxon>
        <taxon>Rhabditidae</taxon>
        <taxon>Peloderinae</taxon>
        <taxon>Caenorhabditis</taxon>
    </lineage>
</organism>
<evidence type="ECO:0000313" key="2">
    <source>
        <dbReference type="EnsemblMetazoa" id="CJA32645.1"/>
    </source>
</evidence>
<feature type="region of interest" description="Disordered" evidence="1">
    <location>
        <begin position="72"/>
        <end position="135"/>
    </location>
</feature>
<feature type="compositionally biased region" description="Basic residues" evidence="1">
    <location>
        <begin position="91"/>
        <end position="105"/>
    </location>
</feature>